<gene>
    <name evidence="1" type="ORF">SAMN05444484_103184</name>
</gene>
<evidence type="ECO:0000313" key="1">
    <source>
        <dbReference type="EMBL" id="SHL97928.1"/>
    </source>
</evidence>
<dbReference type="Proteomes" id="UP000184028">
    <property type="component" value="Unassembled WGS sequence"/>
</dbReference>
<reference evidence="2" key="1">
    <citation type="submission" date="2016-11" db="EMBL/GenBank/DDBJ databases">
        <authorList>
            <person name="Varghese N."/>
            <person name="Submissions S."/>
        </authorList>
    </citation>
    <scope>NUCLEOTIDE SEQUENCE [LARGE SCALE GENOMIC DNA]</scope>
    <source>
        <strain evidence="2">DSM 24724</strain>
    </source>
</reference>
<name>A0A1M7F2I2_9FLAO</name>
<dbReference type="AlphaFoldDB" id="A0A1M7F2I2"/>
<dbReference type="RefSeq" id="WP_068842549.1">
    <property type="nucleotide sequence ID" value="NZ_FRBT01000003.1"/>
</dbReference>
<evidence type="ECO:0000313" key="2">
    <source>
        <dbReference type="Proteomes" id="UP000184028"/>
    </source>
</evidence>
<organism evidence="1 2">
    <name type="scientific">Flavobacterium chilense</name>
    <dbReference type="NCBI Taxonomy" id="946677"/>
    <lineage>
        <taxon>Bacteria</taxon>
        <taxon>Pseudomonadati</taxon>
        <taxon>Bacteroidota</taxon>
        <taxon>Flavobacteriia</taxon>
        <taxon>Flavobacteriales</taxon>
        <taxon>Flavobacteriaceae</taxon>
        <taxon>Flavobacterium</taxon>
    </lineage>
</organism>
<protein>
    <recommendedName>
        <fullName evidence="3">SUKH-4 immunity protein</fullName>
    </recommendedName>
</protein>
<evidence type="ECO:0008006" key="3">
    <source>
        <dbReference type="Google" id="ProtNLM"/>
    </source>
</evidence>
<dbReference type="EMBL" id="FRBT01000003">
    <property type="protein sequence ID" value="SHL97928.1"/>
    <property type="molecule type" value="Genomic_DNA"/>
</dbReference>
<accession>A0A1M7F2I2</accession>
<proteinExistence type="predicted"/>
<keyword evidence="2" id="KW-1185">Reference proteome</keyword>
<sequence length="208" mass="23972">MANDLNKLAKTLKEFQQVIQRPESQTILSFETRDPSFPLKKIENHDLSPELTYLYSNYETGIIMPTNIHIQWYNKLFPMDYTIDKGNTFHHYTPWKRGKVIIATTDGTKKILADPTQNGTPVYVTIGKENEEDEVHELIAPTLEIFFRLLTELSKCDSDNFSKSPKPGINTTNWATYRDDIVYSDFLNRAKTIISTKNVEALACFLKT</sequence>